<keyword evidence="2" id="KW-1185">Reference proteome</keyword>
<dbReference type="EMBL" id="SMMG02000005">
    <property type="protein sequence ID" value="KAA3472083.1"/>
    <property type="molecule type" value="Genomic_DNA"/>
</dbReference>
<dbReference type="AlphaFoldDB" id="A0A5B6VSK6"/>
<protein>
    <submittedName>
        <fullName evidence="1">Retrovirus-related Pol polyprotein LINE-1</fullName>
    </submittedName>
</protein>
<proteinExistence type="predicted"/>
<dbReference type="PANTHER" id="PTHR46890:SF48">
    <property type="entry name" value="RNA-DIRECTED DNA POLYMERASE"/>
    <property type="match status" value="1"/>
</dbReference>
<accession>A0A5B6VSK6</accession>
<dbReference type="OrthoDB" id="1934719at2759"/>
<reference evidence="2" key="1">
    <citation type="journal article" date="2019" name="Plant Biotechnol. J.">
        <title>Genome sequencing of the Australian wild diploid species Gossypium australe highlights disease resistance and delayed gland morphogenesis.</title>
        <authorList>
            <person name="Cai Y."/>
            <person name="Cai X."/>
            <person name="Wang Q."/>
            <person name="Wang P."/>
            <person name="Zhang Y."/>
            <person name="Cai C."/>
            <person name="Xu Y."/>
            <person name="Wang K."/>
            <person name="Zhou Z."/>
            <person name="Wang C."/>
            <person name="Geng S."/>
            <person name="Li B."/>
            <person name="Dong Q."/>
            <person name="Hou Y."/>
            <person name="Wang H."/>
            <person name="Ai P."/>
            <person name="Liu Z."/>
            <person name="Yi F."/>
            <person name="Sun M."/>
            <person name="An G."/>
            <person name="Cheng J."/>
            <person name="Zhang Y."/>
            <person name="Shi Q."/>
            <person name="Xie Y."/>
            <person name="Shi X."/>
            <person name="Chang Y."/>
            <person name="Huang F."/>
            <person name="Chen Y."/>
            <person name="Hong S."/>
            <person name="Mi L."/>
            <person name="Sun Q."/>
            <person name="Zhang L."/>
            <person name="Zhou B."/>
            <person name="Peng R."/>
            <person name="Zhang X."/>
            <person name="Liu F."/>
        </authorList>
    </citation>
    <scope>NUCLEOTIDE SEQUENCE [LARGE SCALE GENOMIC DNA]</scope>
    <source>
        <strain evidence="2">cv. PA1801</strain>
    </source>
</reference>
<sequence length="162" mass="18604">MDVSYEEIRSALFSMGPLKAPGPDEVHTLFYQSQWSTVGLDVCSWVRTVFSGSFLDHSINKRLLVLILKTRSPKLLSQYRLISPCNVLYKIVTKVIANRFKLVFPFLIAQNQKGKKSWVAIKVDIKKAYRIRWDFIVDTLLDVGILSSLSNIMWNGNTTEEF</sequence>
<gene>
    <name evidence="1" type="ORF">EPI10_022592</name>
</gene>
<organism evidence="1 2">
    <name type="scientific">Gossypium australe</name>
    <dbReference type="NCBI Taxonomy" id="47621"/>
    <lineage>
        <taxon>Eukaryota</taxon>
        <taxon>Viridiplantae</taxon>
        <taxon>Streptophyta</taxon>
        <taxon>Embryophyta</taxon>
        <taxon>Tracheophyta</taxon>
        <taxon>Spermatophyta</taxon>
        <taxon>Magnoliopsida</taxon>
        <taxon>eudicotyledons</taxon>
        <taxon>Gunneridae</taxon>
        <taxon>Pentapetalae</taxon>
        <taxon>rosids</taxon>
        <taxon>malvids</taxon>
        <taxon>Malvales</taxon>
        <taxon>Malvaceae</taxon>
        <taxon>Malvoideae</taxon>
        <taxon>Gossypium</taxon>
    </lineage>
</organism>
<dbReference type="PANTHER" id="PTHR46890">
    <property type="entry name" value="NON-LTR RETROLELEMENT REVERSE TRANSCRIPTASE-LIKE PROTEIN-RELATED"/>
    <property type="match status" value="1"/>
</dbReference>
<evidence type="ECO:0000313" key="1">
    <source>
        <dbReference type="EMBL" id="KAA3472083.1"/>
    </source>
</evidence>
<dbReference type="InterPro" id="IPR052343">
    <property type="entry name" value="Retrotransposon-Effector_Assoc"/>
</dbReference>
<dbReference type="Proteomes" id="UP000325315">
    <property type="component" value="Unassembled WGS sequence"/>
</dbReference>
<evidence type="ECO:0000313" key="2">
    <source>
        <dbReference type="Proteomes" id="UP000325315"/>
    </source>
</evidence>
<name>A0A5B6VSK6_9ROSI</name>
<comment type="caution">
    <text evidence="1">The sequence shown here is derived from an EMBL/GenBank/DDBJ whole genome shotgun (WGS) entry which is preliminary data.</text>
</comment>